<proteinExistence type="predicted"/>
<dbReference type="Proteomes" id="UP000038045">
    <property type="component" value="Unplaced"/>
</dbReference>
<feature type="compositionally biased region" description="Basic residues" evidence="1">
    <location>
        <begin position="319"/>
        <end position="335"/>
    </location>
</feature>
<reference evidence="3" key="1">
    <citation type="submission" date="2017-02" db="UniProtKB">
        <authorList>
            <consortium name="WormBaseParasite"/>
        </authorList>
    </citation>
    <scope>IDENTIFICATION</scope>
</reference>
<evidence type="ECO:0000313" key="3">
    <source>
        <dbReference type="WBParaSite" id="PTRK_0000739100.1"/>
    </source>
</evidence>
<protein>
    <submittedName>
        <fullName evidence="3">Ras-associating domain-containing protein</fullName>
    </submittedName>
</protein>
<dbReference type="AlphaFoldDB" id="A0A0N4ZHJ3"/>
<name>A0A0N4ZHJ3_PARTI</name>
<feature type="region of interest" description="Disordered" evidence="1">
    <location>
        <begin position="318"/>
        <end position="340"/>
    </location>
</feature>
<dbReference type="WBParaSite" id="PTRK_0000739100.1">
    <property type="protein sequence ID" value="PTRK_0000739100.1"/>
    <property type="gene ID" value="PTRK_0000739100"/>
</dbReference>
<accession>A0A0N4ZHJ3</accession>
<keyword evidence="2" id="KW-1185">Reference proteome</keyword>
<organism evidence="2 3">
    <name type="scientific">Parastrongyloides trichosuri</name>
    <name type="common">Possum-specific nematode worm</name>
    <dbReference type="NCBI Taxonomy" id="131310"/>
    <lineage>
        <taxon>Eukaryota</taxon>
        <taxon>Metazoa</taxon>
        <taxon>Ecdysozoa</taxon>
        <taxon>Nematoda</taxon>
        <taxon>Chromadorea</taxon>
        <taxon>Rhabditida</taxon>
        <taxon>Tylenchina</taxon>
        <taxon>Panagrolaimomorpha</taxon>
        <taxon>Strongyloidoidea</taxon>
        <taxon>Strongyloididae</taxon>
        <taxon>Parastrongyloides</taxon>
    </lineage>
</organism>
<evidence type="ECO:0000313" key="2">
    <source>
        <dbReference type="Proteomes" id="UP000038045"/>
    </source>
</evidence>
<evidence type="ECO:0000256" key="1">
    <source>
        <dbReference type="SAM" id="MobiDB-lite"/>
    </source>
</evidence>
<sequence length="450" mass="50983">MRARSDSAIIRARYSSDVNGVNRFRHFHTPIVLSNTQKIKPDMTPFHENLPTLEKKTKKSSRILLDIAKPCQECGETSQKHINSHLPCLILHSKNRHISRDIITVASDIDKYSYSNKNKYITKKLNTRSNIILSEDSLGSSNRTHPNVSDYESGISKSSSFSNHSSIISNKSNIFIMENNKNKLYCNDSNYLPSKKVAKSDALLKASNVAALNSNFTSLSSSLNDNLSRKINFLNNNIPLYNNDEGLSIDKKHPKPLSLKQGRRMLKSLKYGMKSFSSDNLISDNNKNNRHYNKSDEKINFKIKKILLSEIGTQTDKVRFKKDKHGPKKSKKKKNNGTSLTLETSMQTEILESFLTTKAVQTTFVHSEGDPITIEGECGSEFYHLDLFNEFTKALGETIDRDSREYLSHHILSSIKEKGEAWRDAKKFVSTVLIPQSVGLANRTQHGLRI</sequence>